<feature type="binding site" evidence="2">
    <location>
        <position position="375"/>
    </location>
    <ligand>
        <name>Fe cation</name>
        <dbReference type="ChEBI" id="CHEBI:24875"/>
    </ligand>
</feature>
<comment type="function">
    <text evidence="2">Modulates cellular lipopolysaccharide (LPS) levels by regulating LpxC, which is involved in lipid A biosynthesis. May act by modulating the proteolytic activity of FtsH towards LpxC. May also coordinate assembly of proteins involved in LPS synthesis at the plasma membrane.</text>
</comment>
<dbReference type="GO" id="GO:0009898">
    <property type="term" value="C:cytoplasmic side of plasma membrane"/>
    <property type="evidence" value="ECO:0007669"/>
    <property type="project" value="UniProtKB-UniRule"/>
</dbReference>
<name>K4KFA4_SIMAS</name>
<dbReference type="GO" id="GO:0046890">
    <property type="term" value="P:regulation of lipid biosynthetic process"/>
    <property type="evidence" value="ECO:0007669"/>
    <property type="project" value="UniProtKB-UniRule"/>
</dbReference>
<feature type="domain" description="LapB rubredoxin metal binding" evidence="4">
    <location>
        <begin position="359"/>
        <end position="386"/>
    </location>
</feature>
<dbReference type="KEGG" id="saga:M5M_02575"/>
<feature type="binding site" evidence="2">
    <location>
        <position position="361"/>
    </location>
    <ligand>
        <name>Fe cation</name>
        <dbReference type="ChEBI" id="CHEBI:24875"/>
    </ligand>
</feature>
<reference evidence="5 6" key="1">
    <citation type="journal article" date="2013" name="Genome Announc.">
        <title>Complete genome sequence of Simiduia agarivorans SA1(T), a marine bacterium able to degrade a variety of polysaccharides.</title>
        <authorList>
            <person name="Lin S.Y."/>
            <person name="Shieh W.Y."/>
            <person name="Chen J.S."/>
            <person name="Tang S.L."/>
        </authorList>
    </citation>
    <scope>NUCLEOTIDE SEQUENCE [LARGE SCALE GENOMIC DNA]</scope>
    <source>
        <strain evidence="6">DSM 21679 / JCM 13881 / BCRC 17597 / SA1</strain>
    </source>
</reference>
<dbReference type="AlphaFoldDB" id="K4KFA4"/>
<dbReference type="eggNOG" id="COG2956">
    <property type="taxonomic scope" value="Bacteria"/>
</dbReference>
<organism evidence="5 6">
    <name type="scientific">Simiduia agarivorans (strain DSM 21679 / JCM 13881 / BCRC 17597 / SA1)</name>
    <dbReference type="NCBI Taxonomy" id="1117647"/>
    <lineage>
        <taxon>Bacteria</taxon>
        <taxon>Pseudomonadati</taxon>
        <taxon>Pseudomonadota</taxon>
        <taxon>Gammaproteobacteria</taxon>
        <taxon>Cellvibrionales</taxon>
        <taxon>Cellvibrionaceae</taxon>
        <taxon>Simiduia</taxon>
    </lineage>
</organism>
<dbReference type="GO" id="GO:0005506">
    <property type="term" value="F:iron ion binding"/>
    <property type="evidence" value="ECO:0007669"/>
    <property type="project" value="UniProtKB-UniRule"/>
</dbReference>
<feature type="binding site" evidence="2">
    <location>
        <position position="378"/>
    </location>
    <ligand>
        <name>Fe cation</name>
        <dbReference type="ChEBI" id="CHEBI:24875"/>
    </ligand>
</feature>
<dbReference type="HOGENOM" id="CLU_059365_1_0_6"/>
<dbReference type="InterPro" id="IPR030865">
    <property type="entry name" value="LapB"/>
</dbReference>
<keyword evidence="2" id="KW-0408">Iron</keyword>
<dbReference type="Pfam" id="PF18073">
    <property type="entry name" value="Zn_ribbon_LapB"/>
    <property type="match status" value="1"/>
</dbReference>
<dbReference type="Proteomes" id="UP000000466">
    <property type="component" value="Chromosome"/>
</dbReference>
<feature type="topological domain" description="Cytoplasmic" evidence="2">
    <location>
        <begin position="23"/>
        <end position="393"/>
    </location>
</feature>
<keyword evidence="2" id="KW-0997">Cell inner membrane</keyword>
<feature type="binding site" evidence="2">
    <location>
        <position position="364"/>
    </location>
    <ligand>
        <name>Fe cation</name>
        <dbReference type="ChEBI" id="CHEBI:24875"/>
    </ligand>
</feature>
<comment type="similarity">
    <text evidence="2">Belongs to the LapB family.</text>
</comment>
<keyword evidence="6" id="KW-1185">Reference proteome</keyword>
<feature type="transmembrane region" description="Helical" evidence="3">
    <location>
        <begin position="6"/>
        <end position="23"/>
    </location>
</feature>
<evidence type="ECO:0000256" key="1">
    <source>
        <dbReference type="ARBA" id="ARBA00022723"/>
    </source>
</evidence>
<protein>
    <recommendedName>
        <fullName evidence="2">Lipopolysaccharide assembly protein B</fullName>
    </recommendedName>
</protein>
<accession>K4KFA4</accession>
<keyword evidence="2" id="KW-0802">TPR repeat</keyword>
<dbReference type="GO" id="GO:0008653">
    <property type="term" value="P:lipopolysaccharide metabolic process"/>
    <property type="evidence" value="ECO:0007669"/>
    <property type="project" value="InterPro"/>
</dbReference>
<dbReference type="OrthoDB" id="507476at2"/>
<gene>
    <name evidence="2" type="primary">lapB</name>
    <name evidence="5" type="ordered locus">M5M_02575</name>
</gene>
<keyword evidence="2" id="KW-1003">Cell membrane</keyword>
<keyword evidence="2 3" id="KW-0472">Membrane</keyword>
<dbReference type="InterPro" id="IPR011990">
    <property type="entry name" value="TPR-like_helical_dom_sf"/>
</dbReference>
<evidence type="ECO:0000313" key="5">
    <source>
        <dbReference type="EMBL" id="AFU97734.1"/>
    </source>
</evidence>
<dbReference type="STRING" id="1117647.M5M_02575"/>
<evidence type="ECO:0000259" key="4">
    <source>
        <dbReference type="Pfam" id="PF18073"/>
    </source>
</evidence>
<keyword evidence="2" id="KW-0677">Repeat</keyword>
<proteinExistence type="inferred from homology"/>
<dbReference type="EMBL" id="CP003746">
    <property type="protein sequence ID" value="AFU97734.1"/>
    <property type="molecule type" value="Genomic_DNA"/>
</dbReference>
<dbReference type="HAMAP" id="MF_00994">
    <property type="entry name" value="LPS_assembly_LapB"/>
    <property type="match status" value="1"/>
</dbReference>
<keyword evidence="2 3" id="KW-0812">Transmembrane</keyword>
<sequence length="393" mass="44139">MTTGSIFLMVLIALIIGYVMGIYQRRAEPEELEEQRSDEQALLKSLGLILRDESDAGLDQFIHRLDVTPATLDTHLAVGTLFRRKGEVSRAIKVHQNLISRPSLSKAQRLNAQLELARDFYQAGLLDRAERLLLELFDADDVSRDDVANLLVEIYQDEKEWPKAIDIVDRLGKGWFTKLSEEWQLIRAHFCCEQATVALKAGDMLEARRLLKQARLQQKGLARACLLLADIEMQAGNRAAAVGAINQAVLSGFDYVFPAIPLLSELAQDPKHRASAIELLRQGWRESALAACLLKESELEASRDLEESLNILLLALRDRPNLRLLHRYLTLLQSRSSDVAELNETLDKVAARLDAMPQYRCGHCGFTAKQLHWLCPSCKRWGGLAPIKGLEGV</sequence>
<comment type="subcellular location">
    <subcellularLocation>
        <location evidence="2">Cell inner membrane</location>
        <topology evidence="2">Single-pass membrane protein</topology>
        <orientation evidence="2">Cytoplasmic side</orientation>
    </subcellularLocation>
</comment>
<evidence type="ECO:0000256" key="2">
    <source>
        <dbReference type="HAMAP-Rule" id="MF_00994"/>
    </source>
</evidence>
<dbReference type="InterPro" id="IPR041166">
    <property type="entry name" value="Rubredoxin_2"/>
</dbReference>
<dbReference type="RefSeq" id="WP_015045907.1">
    <property type="nucleotide sequence ID" value="NC_018868.3"/>
</dbReference>
<keyword evidence="1 2" id="KW-0479">Metal-binding</keyword>
<dbReference type="Gene3D" id="1.25.40.10">
    <property type="entry name" value="Tetratricopeptide repeat domain"/>
    <property type="match status" value="2"/>
</dbReference>
<evidence type="ECO:0000313" key="6">
    <source>
        <dbReference type="Proteomes" id="UP000000466"/>
    </source>
</evidence>
<keyword evidence="2 3" id="KW-1133">Transmembrane helix</keyword>
<evidence type="ECO:0000256" key="3">
    <source>
        <dbReference type="SAM" id="Phobius"/>
    </source>
</evidence>